<dbReference type="InterPro" id="IPR026870">
    <property type="entry name" value="Zinc_ribbon_dom"/>
</dbReference>
<evidence type="ECO:0000259" key="1">
    <source>
        <dbReference type="Pfam" id="PF13240"/>
    </source>
</evidence>
<evidence type="ECO:0000313" key="2">
    <source>
        <dbReference type="EMBL" id="MDT7038287.1"/>
    </source>
</evidence>
<reference evidence="2" key="1">
    <citation type="submission" date="2023-08" db="EMBL/GenBank/DDBJ databases">
        <authorList>
            <person name="Page C.A."/>
            <person name="Perez-Diaz I.M."/>
        </authorList>
    </citation>
    <scope>NUCLEOTIDE SEQUENCE</scope>
    <source>
        <strain evidence="2">1.8.9</strain>
    </source>
</reference>
<dbReference type="RefSeq" id="WP_101873079.1">
    <property type="nucleotide sequence ID" value="NZ_BOUG01000006.1"/>
</dbReference>
<dbReference type="AlphaFoldDB" id="A0AAP5PY18"/>
<evidence type="ECO:0000313" key="3">
    <source>
        <dbReference type="Proteomes" id="UP001263852"/>
    </source>
</evidence>
<organism evidence="2 3">
    <name type="scientific">Lactiplantibacillus pentosus</name>
    <name type="common">Lactobacillus pentosus</name>
    <dbReference type="NCBI Taxonomy" id="1589"/>
    <lineage>
        <taxon>Bacteria</taxon>
        <taxon>Bacillati</taxon>
        <taxon>Bacillota</taxon>
        <taxon>Bacilli</taxon>
        <taxon>Lactobacillales</taxon>
        <taxon>Lactobacillaceae</taxon>
        <taxon>Lactiplantibacillus</taxon>
    </lineage>
</organism>
<feature type="domain" description="Zinc-ribbon" evidence="1">
    <location>
        <begin position="9"/>
        <end position="28"/>
    </location>
</feature>
<dbReference type="Pfam" id="PF13240">
    <property type="entry name" value="Zn_Ribbon_1"/>
    <property type="match status" value="1"/>
</dbReference>
<accession>A0AAP5PY18</accession>
<dbReference type="Proteomes" id="UP001263852">
    <property type="component" value="Unassembled WGS sequence"/>
</dbReference>
<gene>
    <name evidence="2" type="ORF">RI555_04575</name>
</gene>
<dbReference type="KEGG" id="lpg:BB562_04450"/>
<comment type="caution">
    <text evidence="2">The sequence shown here is derived from an EMBL/GenBank/DDBJ whole genome shotgun (WGS) entry which is preliminary data.</text>
</comment>
<protein>
    <submittedName>
        <fullName evidence="2">Zinc ribbon domain-containing protein</fullName>
    </submittedName>
</protein>
<proteinExistence type="predicted"/>
<dbReference type="EMBL" id="JAVLAO010000001">
    <property type="protein sequence ID" value="MDT7038287.1"/>
    <property type="molecule type" value="Genomic_DNA"/>
</dbReference>
<sequence length="145" mass="16065">MKQTYYRICPACGNQNAADANFCLKCGGALSPNDEYAIMPHSSDQTFPLFDLELTPDEVAMTKTFMITSAPAVPVGYRSAGLIFAESDVIPRSGAKAMWESMMKNLYVLLLTKRYAGVVNVKIQPEMRPAEQLCLYAEAIVQDRQ</sequence>
<name>A0AAP5PY18_LACPE</name>